<feature type="domain" description="Bulb-type lectin" evidence="22">
    <location>
        <begin position="64"/>
        <end position="187"/>
    </location>
</feature>
<evidence type="ECO:0000259" key="21">
    <source>
        <dbReference type="PROSITE" id="PS50011"/>
    </source>
</evidence>
<keyword evidence="12 20" id="KW-1133">Transmembrane helix</keyword>
<dbReference type="GO" id="GO:0005524">
    <property type="term" value="F:ATP binding"/>
    <property type="evidence" value="ECO:0007669"/>
    <property type="project" value="UniProtKB-UniRule"/>
</dbReference>
<dbReference type="EC" id="2.7.11.1" evidence="17"/>
<dbReference type="Gene3D" id="2.90.10.10">
    <property type="entry name" value="Bulb-type lectin domain"/>
    <property type="match status" value="1"/>
</dbReference>
<dbReference type="PROSITE" id="PS00108">
    <property type="entry name" value="PROTEIN_KINASE_ST"/>
    <property type="match status" value="1"/>
</dbReference>
<evidence type="ECO:0000313" key="24">
    <source>
        <dbReference type="Proteomes" id="UP000504608"/>
    </source>
</evidence>
<evidence type="ECO:0000256" key="9">
    <source>
        <dbReference type="ARBA" id="ARBA00022741"/>
    </source>
</evidence>
<feature type="domain" description="Protein kinase" evidence="21">
    <location>
        <begin position="554"/>
        <end position="719"/>
    </location>
</feature>
<evidence type="ECO:0000256" key="1">
    <source>
        <dbReference type="ARBA" id="ARBA00004251"/>
    </source>
</evidence>
<evidence type="ECO:0000259" key="22">
    <source>
        <dbReference type="PROSITE" id="PS50927"/>
    </source>
</evidence>
<gene>
    <name evidence="25" type="primary">LOC111495418</name>
</gene>
<dbReference type="SUPFAM" id="SSF51110">
    <property type="entry name" value="alpha-D-mannose-specific plant lectins"/>
    <property type="match status" value="1"/>
</dbReference>
<evidence type="ECO:0000256" key="19">
    <source>
        <dbReference type="SAM" id="MobiDB-lite"/>
    </source>
</evidence>
<dbReference type="InterPro" id="IPR001480">
    <property type="entry name" value="Bulb-type_lectin_dom"/>
</dbReference>
<evidence type="ECO:0000256" key="18">
    <source>
        <dbReference type="PROSITE-ProRule" id="PRU10141"/>
    </source>
</evidence>
<dbReference type="PIRSF" id="PIRSF000641">
    <property type="entry name" value="SRK"/>
    <property type="match status" value="1"/>
</dbReference>
<dbReference type="PROSITE" id="PS50011">
    <property type="entry name" value="PROTEIN_KINASE_DOM"/>
    <property type="match status" value="1"/>
</dbReference>
<dbReference type="SMART" id="SM00220">
    <property type="entry name" value="S_TKc"/>
    <property type="match status" value="1"/>
</dbReference>
<reference evidence="25" key="1">
    <citation type="submission" date="2025-08" db="UniProtKB">
        <authorList>
            <consortium name="RefSeq"/>
        </authorList>
    </citation>
    <scope>IDENTIFICATION</scope>
    <source>
        <tissue evidence="25">Young leaves</tissue>
    </source>
</reference>
<dbReference type="Pfam" id="PF08276">
    <property type="entry name" value="PAN_2"/>
    <property type="match status" value="1"/>
</dbReference>
<dbReference type="Pfam" id="PF07714">
    <property type="entry name" value="PK_Tyr_Ser-Thr"/>
    <property type="match status" value="1"/>
</dbReference>
<keyword evidence="13 20" id="KW-0472">Membrane</keyword>
<sequence length="719" mass="81035">MQSPFQFSLNSHPSPLMINIVNNPFFTQKLIMNPPNPTVLISLLLVTFVGSFFTVATAAVAVAAIDNSSIHIIKDGDRLVSSNENFALGFFSFNNSTTRRYVGIWYNTIPQLTLVWVANRNQPLIDTSGTLALDRHGNLLVYSHTQTISLWSTNATLRSNDVSVQLWNTGNLALVERQSRKVIWQSFDYPSDVLIPYMKMGVNRRTGFSWFLTSWKAQDDPATGNFSCRINPTGYPQLVLYQGDVPWWRGGPWTGRRWAGVPEMTRSFIINTSYIDNAEEVSITNGVTVDTVLMRMTLDESGSLHRSTWNEQDQKWNEFWSAPTEWCDKYSRCGPNSNCDPYNTEQFQCKCLPGFEPRSNHNWFLRDPSGGCIRKRPNATCGSGEGFVKVERVKVPDSSTARADKSMSLEACEQACMKDCKCTAYTSANETTGFGCVTWYGDLLDTRTYANVGQDLYVRVDAVELAQYSQKSNGHPSKKVIPIVVVCFVALVLLVASLVYLWELLKKRRERERPPSFSGNFGDPPSTKEFDEGRTSSDLPVFDLVTIVKATDNFCFNNKLGEGGFGAVYKGKLTNGEEIAVKRLAKNSGQGVGEFKNEVTLIAKLQHRNLVRILGYCVKNKEKMLVYEYLPNKSLDSFIFDESKRALLNWRRRFEIICGVARGMLYLHQDSRLKIIHRDLKASNILLDANLNPKIADFGMARIFGQDQIQANTNRIVGT</sequence>
<feature type="transmembrane region" description="Helical" evidence="20">
    <location>
        <begin position="39"/>
        <end position="65"/>
    </location>
</feature>
<dbReference type="Gene3D" id="1.10.510.10">
    <property type="entry name" value="Transferase(Phosphotransferase) domain 1"/>
    <property type="match status" value="1"/>
</dbReference>
<comment type="similarity">
    <text evidence="17">Belongs to the protein kinase superfamily. Ser/Thr protein kinase family.</text>
</comment>
<organism evidence="24 25">
    <name type="scientific">Cucurbita maxima</name>
    <name type="common">Pumpkin</name>
    <name type="synonym">Winter squash</name>
    <dbReference type="NCBI Taxonomy" id="3661"/>
    <lineage>
        <taxon>Eukaryota</taxon>
        <taxon>Viridiplantae</taxon>
        <taxon>Streptophyta</taxon>
        <taxon>Embryophyta</taxon>
        <taxon>Tracheophyta</taxon>
        <taxon>Spermatophyta</taxon>
        <taxon>Magnoliopsida</taxon>
        <taxon>eudicotyledons</taxon>
        <taxon>Gunneridae</taxon>
        <taxon>Pentapetalae</taxon>
        <taxon>rosids</taxon>
        <taxon>fabids</taxon>
        <taxon>Cucurbitales</taxon>
        <taxon>Cucurbitaceae</taxon>
        <taxon>Cucurbiteae</taxon>
        <taxon>Cucurbita</taxon>
    </lineage>
</organism>
<keyword evidence="11 17" id="KW-0067">ATP-binding</keyword>
<keyword evidence="14" id="KW-1015">Disulfide bond</keyword>
<evidence type="ECO:0000256" key="8">
    <source>
        <dbReference type="ARBA" id="ARBA00022734"/>
    </source>
</evidence>
<keyword evidence="8" id="KW-0430">Lectin</keyword>
<dbReference type="GeneID" id="111495418"/>
<evidence type="ECO:0000256" key="20">
    <source>
        <dbReference type="SAM" id="Phobius"/>
    </source>
</evidence>
<keyword evidence="2" id="KW-1003">Cell membrane</keyword>
<evidence type="ECO:0000256" key="14">
    <source>
        <dbReference type="ARBA" id="ARBA00023157"/>
    </source>
</evidence>
<evidence type="ECO:0000256" key="10">
    <source>
        <dbReference type="ARBA" id="ARBA00022777"/>
    </source>
</evidence>
<evidence type="ECO:0000256" key="17">
    <source>
        <dbReference type="PIRNR" id="PIRNR000641"/>
    </source>
</evidence>
<feature type="region of interest" description="Disordered" evidence="19">
    <location>
        <begin position="513"/>
        <end position="535"/>
    </location>
</feature>
<evidence type="ECO:0000256" key="13">
    <source>
        <dbReference type="ARBA" id="ARBA00023136"/>
    </source>
</evidence>
<dbReference type="InterPro" id="IPR000858">
    <property type="entry name" value="S_locus_glycoprot_dom"/>
</dbReference>
<dbReference type="Pfam" id="PF00954">
    <property type="entry name" value="S_locus_glycop"/>
    <property type="match status" value="1"/>
</dbReference>
<keyword evidence="3 17" id="KW-0723">Serine/threonine-protein kinase</keyword>
<dbReference type="SUPFAM" id="SSF56112">
    <property type="entry name" value="Protein kinase-like (PK-like)"/>
    <property type="match status" value="1"/>
</dbReference>
<keyword evidence="15" id="KW-0675">Receptor</keyword>
<dbReference type="GO" id="GO:0030246">
    <property type="term" value="F:carbohydrate binding"/>
    <property type="evidence" value="ECO:0007669"/>
    <property type="project" value="UniProtKB-KW"/>
</dbReference>
<keyword evidence="9 17" id="KW-0547">Nucleotide-binding</keyword>
<keyword evidence="16" id="KW-0325">Glycoprotein</keyword>
<dbReference type="PROSITE" id="PS00107">
    <property type="entry name" value="PROTEIN_KINASE_ATP"/>
    <property type="match status" value="1"/>
</dbReference>
<dbReference type="InterPro" id="IPR008271">
    <property type="entry name" value="Ser/Thr_kinase_AS"/>
</dbReference>
<dbReference type="GO" id="GO:0048544">
    <property type="term" value="P:recognition of pollen"/>
    <property type="evidence" value="ECO:0007669"/>
    <property type="project" value="InterPro"/>
</dbReference>
<dbReference type="FunFam" id="1.10.510.10:FF:001019">
    <property type="entry name" value="G-type lectin S-receptor-like serine/threonine-protein kinase B120"/>
    <property type="match status" value="1"/>
</dbReference>
<name>A0A6J1KM58_CUCMA</name>
<keyword evidence="24" id="KW-1185">Reference proteome</keyword>
<evidence type="ECO:0000256" key="6">
    <source>
        <dbReference type="ARBA" id="ARBA00022692"/>
    </source>
</evidence>
<dbReference type="InterPro" id="IPR017441">
    <property type="entry name" value="Protein_kinase_ATP_BS"/>
</dbReference>
<protein>
    <recommendedName>
        <fullName evidence="17">Receptor-like serine/threonine-protein kinase</fullName>
        <ecNumber evidence="17">2.7.11.1</ecNumber>
    </recommendedName>
</protein>
<keyword evidence="5 17" id="KW-0808">Transferase</keyword>
<dbReference type="InterPro" id="IPR000719">
    <property type="entry name" value="Prot_kinase_dom"/>
</dbReference>
<evidence type="ECO:0000256" key="16">
    <source>
        <dbReference type="ARBA" id="ARBA00023180"/>
    </source>
</evidence>
<accession>A0A6J1KM58</accession>
<feature type="domain" description="Apple" evidence="23">
    <location>
        <begin position="381"/>
        <end position="461"/>
    </location>
</feature>
<dbReference type="RefSeq" id="XP_023001224.1">
    <property type="nucleotide sequence ID" value="XM_023145456.1"/>
</dbReference>
<dbReference type="SMART" id="SM00473">
    <property type="entry name" value="PAN_AP"/>
    <property type="match status" value="1"/>
</dbReference>
<evidence type="ECO:0000256" key="12">
    <source>
        <dbReference type="ARBA" id="ARBA00022989"/>
    </source>
</evidence>
<dbReference type="Gene3D" id="3.30.200.20">
    <property type="entry name" value="Phosphorylase Kinase, domain 1"/>
    <property type="match status" value="1"/>
</dbReference>
<dbReference type="InterPro" id="IPR001245">
    <property type="entry name" value="Ser-Thr/Tyr_kinase_cat_dom"/>
</dbReference>
<dbReference type="InterPro" id="IPR036426">
    <property type="entry name" value="Bulb-type_lectin_dom_sf"/>
</dbReference>
<feature type="binding site" evidence="18">
    <location>
        <position position="582"/>
    </location>
    <ligand>
        <name>ATP</name>
        <dbReference type="ChEBI" id="CHEBI:30616"/>
    </ligand>
</feature>
<dbReference type="AlphaFoldDB" id="A0A6J1KM58"/>
<dbReference type="FunFam" id="2.90.10.10:FF:000005">
    <property type="entry name" value="G-type lectin S-receptor-like serine/threonine-protein kinase"/>
    <property type="match status" value="1"/>
</dbReference>
<evidence type="ECO:0000256" key="7">
    <source>
        <dbReference type="ARBA" id="ARBA00022729"/>
    </source>
</evidence>
<dbReference type="Pfam" id="PF01453">
    <property type="entry name" value="B_lectin"/>
    <property type="match status" value="1"/>
</dbReference>
<dbReference type="InterPro" id="IPR024171">
    <property type="entry name" value="SRK-like_kinase"/>
</dbReference>
<dbReference type="PANTHER" id="PTHR32444:SF63">
    <property type="entry name" value="G-TYPE LECTIN S-RECEPTOR-LIKE SERINE_THREONINE-PROTEIN KINASE RKS1"/>
    <property type="match status" value="1"/>
</dbReference>
<evidence type="ECO:0000259" key="23">
    <source>
        <dbReference type="PROSITE" id="PS50948"/>
    </source>
</evidence>
<dbReference type="PROSITE" id="PS50927">
    <property type="entry name" value="BULB_LECTIN"/>
    <property type="match status" value="1"/>
</dbReference>
<evidence type="ECO:0000256" key="2">
    <source>
        <dbReference type="ARBA" id="ARBA00022475"/>
    </source>
</evidence>
<dbReference type="FunFam" id="3.30.200.20:FF:000330">
    <property type="entry name" value="G-type lectin S-receptor-like serine/threonine-protein kinase At4g03230"/>
    <property type="match status" value="1"/>
</dbReference>
<dbReference type="PROSITE" id="PS50948">
    <property type="entry name" value="PAN"/>
    <property type="match status" value="1"/>
</dbReference>
<feature type="transmembrane region" description="Helical" evidence="20">
    <location>
        <begin position="480"/>
        <end position="502"/>
    </location>
</feature>
<evidence type="ECO:0000256" key="5">
    <source>
        <dbReference type="ARBA" id="ARBA00022679"/>
    </source>
</evidence>
<dbReference type="Gene3D" id="2.10.25.10">
    <property type="entry name" value="Laminin"/>
    <property type="match status" value="1"/>
</dbReference>
<dbReference type="PANTHER" id="PTHR32444">
    <property type="entry name" value="BULB-TYPE LECTIN DOMAIN-CONTAINING PROTEIN"/>
    <property type="match status" value="1"/>
</dbReference>
<dbReference type="GO" id="GO:0005886">
    <property type="term" value="C:plasma membrane"/>
    <property type="evidence" value="ECO:0007669"/>
    <property type="project" value="UniProtKB-SubCell"/>
</dbReference>
<dbReference type="InterPro" id="IPR003609">
    <property type="entry name" value="Pan_app"/>
</dbReference>
<comment type="catalytic activity">
    <reaction evidence="17">
        <text>L-seryl-[protein] + ATP = O-phospho-L-seryl-[protein] + ADP + H(+)</text>
        <dbReference type="Rhea" id="RHEA:17989"/>
        <dbReference type="Rhea" id="RHEA-COMP:9863"/>
        <dbReference type="Rhea" id="RHEA-COMP:11604"/>
        <dbReference type="ChEBI" id="CHEBI:15378"/>
        <dbReference type="ChEBI" id="CHEBI:29999"/>
        <dbReference type="ChEBI" id="CHEBI:30616"/>
        <dbReference type="ChEBI" id="CHEBI:83421"/>
        <dbReference type="ChEBI" id="CHEBI:456216"/>
        <dbReference type="EC" id="2.7.11.1"/>
    </reaction>
</comment>
<keyword evidence="4" id="KW-0245">EGF-like domain</keyword>
<dbReference type="GO" id="GO:0004674">
    <property type="term" value="F:protein serine/threonine kinase activity"/>
    <property type="evidence" value="ECO:0007669"/>
    <property type="project" value="UniProtKB-KW"/>
</dbReference>
<evidence type="ECO:0000256" key="4">
    <source>
        <dbReference type="ARBA" id="ARBA00022536"/>
    </source>
</evidence>
<evidence type="ECO:0000256" key="3">
    <source>
        <dbReference type="ARBA" id="ARBA00022527"/>
    </source>
</evidence>
<proteinExistence type="inferred from homology"/>
<feature type="compositionally biased region" description="Basic and acidic residues" evidence="19">
    <location>
        <begin position="526"/>
        <end position="535"/>
    </location>
</feature>
<evidence type="ECO:0000313" key="25">
    <source>
        <dbReference type="RefSeq" id="XP_023001224.1"/>
    </source>
</evidence>
<keyword evidence="10 17" id="KW-0418">Kinase</keyword>
<comment type="catalytic activity">
    <reaction evidence="17">
        <text>L-threonyl-[protein] + ATP = O-phospho-L-threonyl-[protein] + ADP + H(+)</text>
        <dbReference type="Rhea" id="RHEA:46608"/>
        <dbReference type="Rhea" id="RHEA-COMP:11060"/>
        <dbReference type="Rhea" id="RHEA-COMP:11605"/>
        <dbReference type="ChEBI" id="CHEBI:15378"/>
        <dbReference type="ChEBI" id="CHEBI:30013"/>
        <dbReference type="ChEBI" id="CHEBI:30616"/>
        <dbReference type="ChEBI" id="CHEBI:61977"/>
        <dbReference type="ChEBI" id="CHEBI:456216"/>
        <dbReference type="EC" id="2.7.11.1"/>
    </reaction>
</comment>
<evidence type="ECO:0000256" key="15">
    <source>
        <dbReference type="ARBA" id="ARBA00023170"/>
    </source>
</evidence>
<comment type="subcellular location">
    <subcellularLocation>
        <location evidence="1">Cell membrane</location>
        <topology evidence="1">Single-pass type I membrane protein</topology>
    </subcellularLocation>
</comment>
<evidence type="ECO:0000256" key="11">
    <source>
        <dbReference type="ARBA" id="ARBA00022840"/>
    </source>
</evidence>
<dbReference type="CDD" id="cd00028">
    <property type="entry name" value="B_lectin"/>
    <property type="match status" value="1"/>
</dbReference>
<dbReference type="SMART" id="SM00108">
    <property type="entry name" value="B_lectin"/>
    <property type="match status" value="1"/>
</dbReference>
<keyword evidence="6 20" id="KW-0812">Transmembrane</keyword>
<dbReference type="InterPro" id="IPR011009">
    <property type="entry name" value="Kinase-like_dom_sf"/>
</dbReference>
<dbReference type="Proteomes" id="UP000504608">
    <property type="component" value="Unplaced"/>
</dbReference>
<keyword evidence="7" id="KW-0732">Signal</keyword>
<dbReference type="CDD" id="cd01098">
    <property type="entry name" value="PAN_AP_plant"/>
    <property type="match status" value="1"/>
</dbReference>